<dbReference type="Proteomes" id="UP001597451">
    <property type="component" value="Unassembled WGS sequence"/>
</dbReference>
<dbReference type="Pfam" id="PF02769">
    <property type="entry name" value="AIRS_C"/>
    <property type="match status" value="1"/>
</dbReference>
<feature type="binding site" evidence="1">
    <location>
        <position position="49"/>
    </location>
    <ligand>
        <name>substrate</name>
    </ligand>
</feature>
<feature type="binding site" evidence="1">
    <location>
        <position position="260"/>
    </location>
    <ligand>
        <name>substrate</name>
    </ligand>
</feature>
<dbReference type="PANTHER" id="PTHR30270">
    <property type="entry name" value="THIAMINE-MONOPHOSPHATE KINASE"/>
    <property type="match status" value="1"/>
</dbReference>
<dbReference type="PANTHER" id="PTHR30270:SF0">
    <property type="entry name" value="THIAMINE-MONOPHOSPHATE KINASE"/>
    <property type="match status" value="1"/>
</dbReference>
<name>A0ABW5PZF3_9BACI</name>
<evidence type="ECO:0000259" key="2">
    <source>
        <dbReference type="Pfam" id="PF00586"/>
    </source>
</evidence>
<dbReference type="EC" id="2.7.4.16" evidence="1"/>
<comment type="caution">
    <text evidence="1">Lacks conserved residue(s) required for the propagation of feature annotation.</text>
</comment>
<reference evidence="5" key="1">
    <citation type="journal article" date="2019" name="Int. J. Syst. Evol. Microbiol.">
        <title>The Global Catalogue of Microorganisms (GCM) 10K type strain sequencing project: providing services to taxonomists for standard genome sequencing and annotation.</title>
        <authorList>
            <consortium name="The Broad Institute Genomics Platform"/>
            <consortium name="The Broad Institute Genome Sequencing Center for Infectious Disease"/>
            <person name="Wu L."/>
            <person name="Ma J."/>
        </authorList>
    </citation>
    <scope>NUCLEOTIDE SEQUENCE [LARGE SCALE GENOMIC DNA]</scope>
    <source>
        <strain evidence="5">TISTR 1858</strain>
    </source>
</reference>
<dbReference type="InterPro" id="IPR006283">
    <property type="entry name" value="ThiL-like"/>
</dbReference>
<dbReference type="HAMAP" id="MF_02128">
    <property type="entry name" value="TMP_kinase"/>
    <property type="match status" value="1"/>
</dbReference>
<comment type="pathway">
    <text evidence="1">Cofactor biosynthesis; thiamine diphosphate biosynthesis; thiamine diphosphate from thiamine phosphate: step 1/1.</text>
</comment>
<keyword evidence="1" id="KW-0547">Nucleotide-binding</keyword>
<dbReference type="InterPro" id="IPR016188">
    <property type="entry name" value="PurM-like_N"/>
</dbReference>
<proteinExistence type="inferred from homology"/>
<comment type="catalytic activity">
    <reaction evidence="1">
        <text>thiamine phosphate + ATP = thiamine diphosphate + ADP</text>
        <dbReference type="Rhea" id="RHEA:15913"/>
        <dbReference type="ChEBI" id="CHEBI:30616"/>
        <dbReference type="ChEBI" id="CHEBI:37575"/>
        <dbReference type="ChEBI" id="CHEBI:58937"/>
        <dbReference type="ChEBI" id="CHEBI:456216"/>
        <dbReference type="EC" id="2.7.4.16"/>
    </reaction>
</comment>
<feature type="binding site" evidence="1">
    <location>
        <position position="42"/>
    </location>
    <ligand>
        <name>Mg(2+)</name>
        <dbReference type="ChEBI" id="CHEBI:18420"/>
        <label>2</label>
    </ligand>
</feature>
<dbReference type="InterPro" id="IPR036921">
    <property type="entry name" value="PurM-like_N_sf"/>
</dbReference>
<dbReference type="GO" id="GO:0009030">
    <property type="term" value="F:thiamine-phosphate kinase activity"/>
    <property type="evidence" value="ECO:0007669"/>
    <property type="project" value="UniProtKB-EC"/>
</dbReference>
<evidence type="ECO:0000256" key="1">
    <source>
        <dbReference type="HAMAP-Rule" id="MF_02128"/>
    </source>
</evidence>
<comment type="similarity">
    <text evidence="1">Belongs to the thiamine-monophosphate kinase family.</text>
</comment>
<gene>
    <name evidence="1 4" type="primary">thiL</name>
    <name evidence="4" type="ORF">ACFSUN_07585</name>
</gene>
<comment type="miscellaneous">
    <text evidence="1">Reaction mechanism of ThiL seems to utilize a direct, inline transfer of the gamma-phosphate of ATP to TMP rather than a phosphorylated enzyme intermediate.</text>
</comment>
<dbReference type="Gene3D" id="3.90.650.10">
    <property type="entry name" value="PurM-like C-terminal domain"/>
    <property type="match status" value="1"/>
</dbReference>
<feature type="binding site" evidence="1">
    <location>
        <position position="213"/>
    </location>
    <ligand>
        <name>Mg(2+)</name>
        <dbReference type="ChEBI" id="CHEBI:18420"/>
        <label>5</label>
    </ligand>
</feature>
<feature type="binding site" evidence="1">
    <location>
        <position position="27"/>
    </location>
    <ligand>
        <name>Mg(2+)</name>
        <dbReference type="ChEBI" id="CHEBI:18420"/>
        <label>4</label>
    </ligand>
</feature>
<dbReference type="EMBL" id="JBHUMX010000017">
    <property type="protein sequence ID" value="MFD2628646.1"/>
    <property type="molecule type" value="Genomic_DNA"/>
</dbReference>
<keyword evidence="5" id="KW-1185">Reference proteome</keyword>
<keyword evidence="1" id="KW-0460">Magnesium</keyword>
<feature type="binding site" evidence="1">
    <location>
        <position position="27"/>
    </location>
    <ligand>
        <name>Mg(2+)</name>
        <dbReference type="ChEBI" id="CHEBI:18420"/>
        <label>3</label>
    </ligand>
</feature>
<comment type="caution">
    <text evidence="4">The sequence shown here is derived from an EMBL/GenBank/DDBJ whole genome shotgun (WGS) entry which is preliminary data.</text>
</comment>
<dbReference type="NCBIfam" id="TIGR01379">
    <property type="entry name" value="thiL"/>
    <property type="match status" value="1"/>
</dbReference>
<protein>
    <recommendedName>
        <fullName evidence="1">Thiamine-monophosphate kinase</fullName>
        <shortName evidence="1">TMP kinase</shortName>
        <shortName evidence="1">Thiamine-phosphate kinase</shortName>
        <ecNumber evidence="1">2.7.4.16</ecNumber>
    </recommendedName>
</protein>
<feature type="binding site" evidence="1">
    <location>
        <begin position="118"/>
        <end position="119"/>
    </location>
    <ligand>
        <name>ATP</name>
        <dbReference type="ChEBI" id="CHEBI:30616"/>
    </ligand>
</feature>
<sequence length="322" mass="35989">MDEFSFINTIKQGRYNQPSLVRGIGDDAAVFRTQEDVVTAVDTFVEGVHFSKKTMSPYQTGYRALAANLSDLAAMGARPVFYLVSIVIPKIWKLNELEEIFHGMRALARNHHMDLIGGDTVSGSELSISITVIGYVDQDMARFRHTAKPGDHVFVTGTLGDARAGLHLLTEDRECDYKNVAFFKKRHQMPTPRLEFALKLADIDRVTLNDVSDGIANEANEIAEASNVCLTLYDKEIPTSEDFGQFSLKMQHEWKYFGGEDFELLGTVAEKNWNSLVKAAKDSGVQLTKIGFVTNTNNEPAVFVIENDTKARLDKKGYTHLK</sequence>
<feature type="binding site" evidence="1">
    <location>
        <position position="144"/>
    </location>
    <ligand>
        <name>ATP</name>
        <dbReference type="ChEBI" id="CHEBI:30616"/>
    </ligand>
</feature>
<dbReference type="SUPFAM" id="SSF55326">
    <property type="entry name" value="PurM N-terminal domain-like"/>
    <property type="match status" value="1"/>
</dbReference>
<evidence type="ECO:0000259" key="3">
    <source>
        <dbReference type="Pfam" id="PF02769"/>
    </source>
</evidence>
<evidence type="ECO:0000313" key="5">
    <source>
        <dbReference type="Proteomes" id="UP001597451"/>
    </source>
</evidence>
<dbReference type="InterPro" id="IPR010918">
    <property type="entry name" value="PurM-like_C_dom"/>
</dbReference>
<dbReference type="SUPFAM" id="SSF56042">
    <property type="entry name" value="PurM C-terminal domain-like"/>
    <property type="match status" value="1"/>
</dbReference>
<feature type="binding site" evidence="1">
    <location>
        <position position="318"/>
    </location>
    <ligand>
        <name>substrate</name>
    </ligand>
</feature>
<dbReference type="InterPro" id="IPR036676">
    <property type="entry name" value="PurM-like_C_sf"/>
</dbReference>
<keyword evidence="1" id="KW-0067">ATP-binding</keyword>
<feature type="binding site" evidence="1">
    <location>
        <position position="212"/>
    </location>
    <ligand>
        <name>ATP</name>
        <dbReference type="ChEBI" id="CHEBI:30616"/>
    </ligand>
</feature>
<comment type="function">
    <text evidence="1">Catalyzes the ATP-dependent phosphorylation of thiamine-monophosphate (TMP) to form thiamine-pyrophosphate (TPP), the active form of vitamin B1.</text>
</comment>
<feature type="domain" description="PurM-like N-terminal" evidence="2">
    <location>
        <begin position="25"/>
        <end position="136"/>
    </location>
</feature>
<dbReference type="PIRSF" id="PIRSF005303">
    <property type="entry name" value="Thiam_monoph_kin"/>
    <property type="match status" value="1"/>
</dbReference>
<keyword evidence="1" id="KW-0784">Thiamine biosynthesis</keyword>
<dbReference type="RefSeq" id="WP_379561381.1">
    <property type="nucleotide sequence ID" value="NZ_JBHUMX010000017.1"/>
</dbReference>
<feature type="binding site" evidence="1">
    <location>
        <position position="71"/>
    </location>
    <ligand>
        <name>Mg(2+)</name>
        <dbReference type="ChEBI" id="CHEBI:18420"/>
        <label>3</label>
    </ligand>
</feature>
<feature type="binding site" evidence="1">
    <location>
        <position position="210"/>
    </location>
    <ligand>
        <name>Mg(2+)</name>
        <dbReference type="ChEBI" id="CHEBI:18420"/>
        <label>3</label>
    </ligand>
</feature>
<feature type="domain" description="PurM-like C-terminal" evidence="3">
    <location>
        <begin position="148"/>
        <end position="298"/>
    </location>
</feature>
<feature type="binding site" evidence="1">
    <location>
        <position position="119"/>
    </location>
    <ligand>
        <name>Mg(2+)</name>
        <dbReference type="ChEBI" id="CHEBI:18420"/>
        <label>1</label>
    </ligand>
</feature>
<dbReference type="CDD" id="cd02194">
    <property type="entry name" value="ThiL"/>
    <property type="match status" value="1"/>
</dbReference>
<feature type="binding site" evidence="1">
    <location>
        <position position="42"/>
    </location>
    <ligand>
        <name>Mg(2+)</name>
        <dbReference type="ChEBI" id="CHEBI:18420"/>
        <label>1</label>
    </ligand>
</feature>
<feature type="binding site" evidence="1">
    <location>
        <position position="71"/>
    </location>
    <ligand>
        <name>Mg(2+)</name>
        <dbReference type="ChEBI" id="CHEBI:18420"/>
        <label>4</label>
    </ligand>
</feature>
<evidence type="ECO:0000313" key="4">
    <source>
        <dbReference type="EMBL" id="MFD2628646.1"/>
    </source>
</evidence>
<keyword evidence="1" id="KW-0479">Metal-binding</keyword>
<organism evidence="4 5">
    <name type="scientific">Oceanobacillus kapialis</name>
    <dbReference type="NCBI Taxonomy" id="481353"/>
    <lineage>
        <taxon>Bacteria</taxon>
        <taxon>Bacillati</taxon>
        <taxon>Bacillota</taxon>
        <taxon>Bacilli</taxon>
        <taxon>Bacillales</taxon>
        <taxon>Bacillaceae</taxon>
        <taxon>Oceanobacillus</taxon>
    </lineage>
</organism>
<keyword evidence="1 4" id="KW-0418">Kinase</keyword>
<feature type="binding site" evidence="1">
    <location>
        <position position="71"/>
    </location>
    <ligand>
        <name>Mg(2+)</name>
        <dbReference type="ChEBI" id="CHEBI:18420"/>
        <label>2</label>
    </ligand>
</feature>
<dbReference type="Gene3D" id="3.30.1330.10">
    <property type="entry name" value="PurM-like, N-terminal domain"/>
    <property type="match status" value="1"/>
</dbReference>
<dbReference type="Pfam" id="PF00586">
    <property type="entry name" value="AIRS"/>
    <property type="match status" value="1"/>
</dbReference>
<keyword evidence="1 4" id="KW-0808">Transferase</keyword>
<accession>A0ABW5PZF3</accession>